<organism evidence="1 2">
    <name type="scientific">Aphidius gifuensis</name>
    <name type="common">Parasitoid wasp</name>
    <dbReference type="NCBI Taxonomy" id="684658"/>
    <lineage>
        <taxon>Eukaryota</taxon>
        <taxon>Metazoa</taxon>
        <taxon>Ecdysozoa</taxon>
        <taxon>Arthropoda</taxon>
        <taxon>Hexapoda</taxon>
        <taxon>Insecta</taxon>
        <taxon>Pterygota</taxon>
        <taxon>Neoptera</taxon>
        <taxon>Endopterygota</taxon>
        <taxon>Hymenoptera</taxon>
        <taxon>Apocrita</taxon>
        <taxon>Ichneumonoidea</taxon>
        <taxon>Braconidae</taxon>
        <taxon>Aphidiinae</taxon>
        <taxon>Aphidius</taxon>
    </lineage>
</organism>
<dbReference type="Proteomes" id="UP000639338">
    <property type="component" value="Unassembled WGS sequence"/>
</dbReference>
<proteinExistence type="predicted"/>
<protein>
    <submittedName>
        <fullName evidence="1">Uncharacterized protein</fullName>
    </submittedName>
</protein>
<dbReference type="EMBL" id="JACMRX010000003">
    <property type="protein sequence ID" value="KAF7992553.1"/>
    <property type="molecule type" value="Genomic_DNA"/>
</dbReference>
<accession>A0A835CSS3</accession>
<name>A0A835CSS3_APHGI</name>
<reference evidence="1 2" key="1">
    <citation type="submission" date="2020-08" db="EMBL/GenBank/DDBJ databases">
        <title>Aphidius gifuensis genome sequencing and assembly.</title>
        <authorList>
            <person name="Du Z."/>
        </authorList>
    </citation>
    <scope>NUCLEOTIDE SEQUENCE [LARGE SCALE GENOMIC DNA]</scope>
    <source>
        <strain evidence="1">YNYX2018</strain>
        <tissue evidence="1">Adults</tissue>
    </source>
</reference>
<evidence type="ECO:0000313" key="1">
    <source>
        <dbReference type="EMBL" id="KAF7992553.1"/>
    </source>
</evidence>
<gene>
    <name evidence="1" type="ORF">HCN44_004897</name>
</gene>
<comment type="caution">
    <text evidence="1">The sequence shown here is derived from an EMBL/GenBank/DDBJ whole genome shotgun (WGS) entry which is preliminary data.</text>
</comment>
<dbReference type="AlphaFoldDB" id="A0A835CSS3"/>
<sequence length="70" mass="8212">MSVNEVSLPALNDEITKVSFKIQFSSELNRAVCWYLTCDRYWENTKRNQRHTPWYLLVTFSLSSGISACY</sequence>
<dbReference type="OrthoDB" id="4507at2759"/>
<keyword evidence="2" id="KW-1185">Reference proteome</keyword>
<evidence type="ECO:0000313" key="2">
    <source>
        <dbReference type="Proteomes" id="UP000639338"/>
    </source>
</evidence>